<dbReference type="PROSITE" id="PS50405">
    <property type="entry name" value="GST_CTER"/>
    <property type="match status" value="1"/>
</dbReference>
<dbReference type="SUPFAM" id="SSF52833">
    <property type="entry name" value="Thioredoxin-like"/>
    <property type="match status" value="1"/>
</dbReference>
<feature type="domain" description="GST C-terminal" evidence="3">
    <location>
        <begin position="88"/>
        <end position="215"/>
    </location>
</feature>
<dbReference type="FunFam" id="3.40.30.10:FF:000034">
    <property type="entry name" value="glutathione S-transferase 1"/>
    <property type="match status" value="1"/>
</dbReference>
<evidence type="ECO:0000256" key="1">
    <source>
        <dbReference type="ARBA" id="ARBA00011738"/>
    </source>
</evidence>
<dbReference type="SFLD" id="SFLDS00019">
    <property type="entry name" value="Glutathione_Transferase_(cytos"/>
    <property type="match status" value="1"/>
</dbReference>
<protein>
    <recommendedName>
        <fullName evidence="6">Glutathione S-transferase</fullName>
    </recommendedName>
</protein>
<comment type="caution">
    <text evidence="4">The sequence shown here is derived from an EMBL/GenBank/DDBJ whole genome shotgun (WGS) entry which is preliminary data.</text>
</comment>
<dbReference type="CDD" id="cd03177">
    <property type="entry name" value="GST_C_Delta_Epsilon"/>
    <property type="match status" value="1"/>
</dbReference>
<dbReference type="SFLD" id="SFLDG01153">
    <property type="entry name" value="Main.4:_Theta-like"/>
    <property type="match status" value="1"/>
</dbReference>
<dbReference type="InterPro" id="IPR036249">
    <property type="entry name" value="Thioredoxin-like_sf"/>
</dbReference>
<dbReference type="Pfam" id="PF13417">
    <property type="entry name" value="GST_N_3"/>
    <property type="match status" value="1"/>
</dbReference>
<evidence type="ECO:0000313" key="5">
    <source>
        <dbReference type="Proteomes" id="UP001159042"/>
    </source>
</evidence>
<dbReference type="InterPro" id="IPR004045">
    <property type="entry name" value="Glutathione_S-Trfase_N"/>
</dbReference>
<dbReference type="Gene3D" id="3.40.30.10">
    <property type="entry name" value="Glutaredoxin"/>
    <property type="match status" value="1"/>
</dbReference>
<evidence type="ECO:0000259" key="3">
    <source>
        <dbReference type="PROSITE" id="PS50405"/>
    </source>
</evidence>
<gene>
    <name evidence="4" type="ORF">NQ315_000745</name>
</gene>
<dbReference type="PANTHER" id="PTHR43969:SF9">
    <property type="entry name" value="GLUTATHIONE S TRANSFERASE D10, ISOFORM A-RELATED"/>
    <property type="match status" value="1"/>
</dbReference>
<evidence type="ECO:0000259" key="2">
    <source>
        <dbReference type="PROSITE" id="PS50404"/>
    </source>
</evidence>
<dbReference type="Proteomes" id="UP001159042">
    <property type="component" value="Unassembled WGS sequence"/>
</dbReference>
<dbReference type="Pfam" id="PF00043">
    <property type="entry name" value="GST_C"/>
    <property type="match status" value="1"/>
</dbReference>
<dbReference type="InterPro" id="IPR010987">
    <property type="entry name" value="Glutathione-S-Trfase_C-like"/>
</dbReference>
<dbReference type="GO" id="GO:0006749">
    <property type="term" value="P:glutathione metabolic process"/>
    <property type="evidence" value="ECO:0007669"/>
    <property type="project" value="TreeGrafter"/>
</dbReference>
<reference evidence="4 5" key="1">
    <citation type="journal article" date="2023" name="Insect Mol. Biol.">
        <title>Genome sequencing provides insights into the evolution of gene families encoding plant cell wall-degrading enzymes in longhorned beetles.</title>
        <authorList>
            <person name="Shin N.R."/>
            <person name="Okamura Y."/>
            <person name="Kirsch R."/>
            <person name="Pauchet Y."/>
        </authorList>
    </citation>
    <scope>NUCLEOTIDE SEQUENCE [LARGE SCALE GENOMIC DNA]</scope>
    <source>
        <strain evidence="4">EAD_L_NR</strain>
    </source>
</reference>
<dbReference type="CDD" id="cd03045">
    <property type="entry name" value="GST_N_Delta_Epsilon"/>
    <property type="match status" value="1"/>
</dbReference>
<comment type="subunit">
    <text evidence="1">Homodimer.</text>
</comment>
<dbReference type="PANTHER" id="PTHR43969">
    <property type="entry name" value="GLUTATHIONE S TRANSFERASE D10, ISOFORM A-RELATED"/>
    <property type="match status" value="1"/>
</dbReference>
<keyword evidence="5" id="KW-1185">Reference proteome</keyword>
<dbReference type="EMBL" id="JANEYG010000002">
    <property type="protein sequence ID" value="KAJ8924595.1"/>
    <property type="molecule type" value="Genomic_DNA"/>
</dbReference>
<name>A0AAV8WD27_9CUCU</name>
<dbReference type="FunFam" id="1.20.1050.10:FF:000007">
    <property type="entry name" value="Glutathione S-transferase 1-1"/>
    <property type="match status" value="1"/>
</dbReference>
<organism evidence="4 5">
    <name type="scientific">Exocentrus adspersus</name>
    <dbReference type="NCBI Taxonomy" id="1586481"/>
    <lineage>
        <taxon>Eukaryota</taxon>
        <taxon>Metazoa</taxon>
        <taxon>Ecdysozoa</taxon>
        <taxon>Arthropoda</taxon>
        <taxon>Hexapoda</taxon>
        <taxon>Insecta</taxon>
        <taxon>Pterygota</taxon>
        <taxon>Neoptera</taxon>
        <taxon>Endopterygota</taxon>
        <taxon>Coleoptera</taxon>
        <taxon>Polyphaga</taxon>
        <taxon>Cucujiformia</taxon>
        <taxon>Chrysomeloidea</taxon>
        <taxon>Cerambycidae</taxon>
        <taxon>Lamiinae</taxon>
        <taxon>Acanthocinini</taxon>
        <taxon>Exocentrus</taxon>
    </lineage>
</organism>
<dbReference type="InterPro" id="IPR040079">
    <property type="entry name" value="Glutathione_S-Trfase"/>
</dbReference>
<sequence>MAPKLYIDKLSPPCRAVLMCGRAIGLDLDIVEVDLLGGEHLKPEFLKLNPVHTVPLLDDDGFILCDSHAIMPYLIGKYAKNKALYPQDIQQRALIDQRLHFDSGVLLPRHLRIGIPIILHNLDHVVEEHAMAVVEAYGYINTFLRQNKYIASDNLSIADFSIINSITNASVFVPLDEEAYPQIKAWRDRLKALPYYEINQTAGDLFRSIVKNKLG</sequence>
<dbReference type="AlphaFoldDB" id="A0AAV8WD27"/>
<evidence type="ECO:0000313" key="4">
    <source>
        <dbReference type="EMBL" id="KAJ8924595.1"/>
    </source>
</evidence>
<dbReference type="InterPro" id="IPR004046">
    <property type="entry name" value="GST_C"/>
</dbReference>
<dbReference type="SFLD" id="SFLDG00358">
    <property type="entry name" value="Main_(cytGST)"/>
    <property type="match status" value="1"/>
</dbReference>
<dbReference type="SUPFAM" id="SSF47616">
    <property type="entry name" value="GST C-terminal domain-like"/>
    <property type="match status" value="1"/>
</dbReference>
<evidence type="ECO:0008006" key="6">
    <source>
        <dbReference type="Google" id="ProtNLM"/>
    </source>
</evidence>
<dbReference type="Gene3D" id="1.20.1050.10">
    <property type="match status" value="1"/>
</dbReference>
<feature type="domain" description="GST N-terminal" evidence="2">
    <location>
        <begin position="1"/>
        <end position="82"/>
    </location>
</feature>
<proteinExistence type="predicted"/>
<dbReference type="GO" id="GO:0004364">
    <property type="term" value="F:glutathione transferase activity"/>
    <property type="evidence" value="ECO:0007669"/>
    <property type="project" value="TreeGrafter"/>
</dbReference>
<dbReference type="InterPro" id="IPR036282">
    <property type="entry name" value="Glutathione-S-Trfase_C_sf"/>
</dbReference>
<accession>A0AAV8WD27</accession>
<dbReference type="PROSITE" id="PS50404">
    <property type="entry name" value="GST_NTER"/>
    <property type="match status" value="1"/>
</dbReference>